<dbReference type="SUPFAM" id="SSF103247">
    <property type="entry name" value="TT1751-like"/>
    <property type="match status" value="1"/>
</dbReference>
<keyword evidence="1" id="KW-0732">Signal</keyword>
<sequence>MKTLIQKLAAAAFGLLVMAAPAGADGLIMARMNQPFPEAMALLQSAISARGYTITRLQQVNENLARREYKSDMYRVVYFGKFDEVRRVTAAHPELIPFLPLNITIFAEGDQALLVSSHPRTLEDFFPDPALKPIFDHWEADIDAIMDELREGDGSGS</sequence>
<dbReference type="Gene3D" id="3.30.310.70">
    <property type="entry name" value="TT1751-like domain"/>
    <property type="match status" value="1"/>
</dbReference>
<evidence type="ECO:0000256" key="1">
    <source>
        <dbReference type="SAM" id="SignalP"/>
    </source>
</evidence>
<dbReference type="RefSeq" id="WP_324780697.1">
    <property type="nucleotide sequence ID" value="NZ_CP141769.1"/>
</dbReference>
<dbReference type="InterPro" id="IPR035923">
    <property type="entry name" value="TT1751-like_sf"/>
</dbReference>
<dbReference type="CDD" id="cd14797">
    <property type="entry name" value="DUF302"/>
    <property type="match status" value="1"/>
</dbReference>
<keyword evidence="3" id="KW-1185">Reference proteome</keyword>
<evidence type="ECO:0000313" key="2">
    <source>
        <dbReference type="EMBL" id="WRS40167.1"/>
    </source>
</evidence>
<feature type="chain" id="PRO_5047431755" evidence="1">
    <location>
        <begin position="25"/>
        <end position="157"/>
    </location>
</feature>
<proteinExistence type="predicted"/>
<gene>
    <name evidence="2" type="ORF">VA613_04675</name>
</gene>
<dbReference type="Proteomes" id="UP001334732">
    <property type="component" value="Chromosome"/>
</dbReference>
<feature type="signal peptide" evidence="1">
    <location>
        <begin position="1"/>
        <end position="24"/>
    </location>
</feature>
<accession>A0ABZ1CPC8</accession>
<dbReference type="EMBL" id="CP141769">
    <property type="protein sequence ID" value="WRS40167.1"/>
    <property type="molecule type" value="Genomic_DNA"/>
</dbReference>
<protein>
    <submittedName>
        <fullName evidence="2">DUF302 domain-containing protein</fullName>
    </submittedName>
</protein>
<reference evidence="2 3" key="1">
    <citation type="submission" date="2023-12" db="EMBL/GenBank/DDBJ databases">
        <title>Thiobacillus sedimentum sp. nov., a chemolithoautotrophic sulfur-oxidizing bacterium isolated from freshwater sediment.</title>
        <authorList>
            <person name="Luo J."/>
            <person name="Dai C."/>
        </authorList>
    </citation>
    <scope>NUCLEOTIDE SEQUENCE [LARGE SCALE GENOMIC DNA]</scope>
    <source>
        <strain evidence="2 3">SCUT-2</strain>
    </source>
</reference>
<dbReference type="InterPro" id="IPR005180">
    <property type="entry name" value="DUF302"/>
</dbReference>
<organism evidence="2 3">
    <name type="scientific">Thiobacillus sedimenti</name>
    <dbReference type="NCBI Taxonomy" id="3110231"/>
    <lineage>
        <taxon>Bacteria</taxon>
        <taxon>Pseudomonadati</taxon>
        <taxon>Pseudomonadota</taxon>
        <taxon>Betaproteobacteria</taxon>
        <taxon>Nitrosomonadales</taxon>
        <taxon>Thiobacillaceae</taxon>
        <taxon>Thiobacillus</taxon>
    </lineage>
</organism>
<name>A0ABZ1CPC8_9PROT</name>
<evidence type="ECO:0000313" key="3">
    <source>
        <dbReference type="Proteomes" id="UP001334732"/>
    </source>
</evidence>